<dbReference type="PROSITE" id="PS00027">
    <property type="entry name" value="HOMEOBOX_1"/>
    <property type="match status" value="1"/>
</dbReference>
<evidence type="ECO:0000256" key="8">
    <source>
        <dbReference type="SAM" id="MobiDB-lite"/>
    </source>
</evidence>
<organism evidence="11">
    <name type="scientific">Thrips palmi</name>
    <name type="common">Melon thrips</name>
    <dbReference type="NCBI Taxonomy" id="161013"/>
    <lineage>
        <taxon>Eukaryota</taxon>
        <taxon>Metazoa</taxon>
        <taxon>Ecdysozoa</taxon>
        <taxon>Arthropoda</taxon>
        <taxon>Hexapoda</taxon>
        <taxon>Insecta</taxon>
        <taxon>Pterygota</taxon>
        <taxon>Neoptera</taxon>
        <taxon>Paraneoptera</taxon>
        <taxon>Thysanoptera</taxon>
        <taxon>Terebrantia</taxon>
        <taxon>Thripoidea</taxon>
        <taxon>Thripidae</taxon>
        <taxon>Thrips</taxon>
    </lineage>
</organism>
<dbReference type="CDD" id="cd00086">
    <property type="entry name" value="homeodomain"/>
    <property type="match status" value="1"/>
</dbReference>
<dbReference type="SMART" id="SM00389">
    <property type="entry name" value="HOX"/>
    <property type="match status" value="1"/>
</dbReference>
<name>A0A6P8YBI9_THRPL</name>
<feature type="compositionally biased region" description="Low complexity" evidence="8">
    <location>
        <begin position="314"/>
        <end position="340"/>
    </location>
</feature>
<dbReference type="CTD" id="40826"/>
<dbReference type="InterPro" id="IPR017970">
    <property type="entry name" value="Homeobox_CS"/>
</dbReference>
<feature type="DNA-binding region" description="Homeobox" evidence="6">
    <location>
        <begin position="210"/>
        <end position="269"/>
    </location>
</feature>
<evidence type="ECO:0000256" key="6">
    <source>
        <dbReference type="PROSITE-ProRule" id="PRU00108"/>
    </source>
</evidence>
<dbReference type="GO" id="GO:0005634">
    <property type="term" value="C:nucleus"/>
    <property type="evidence" value="ECO:0007669"/>
    <property type="project" value="UniProtKB-SubCell"/>
</dbReference>
<dbReference type="InterPro" id="IPR009057">
    <property type="entry name" value="Homeodomain-like_sf"/>
</dbReference>
<dbReference type="Gene3D" id="1.10.10.60">
    <property type="entry name" value="Homeodomain-like"/>
    <property type="match status" value="1"/>
</dbReference>
<evidence type="ECO:0000256" key="1">
    <source>
        <dbReference type="ARBA" id="ARBA00004123"/>
    </source>
</evidence>
<sequence>MPATVLTDMRGKQQGPAPHAPQHLGPIGGLAAALGPGNVGCVMEDDLDDEDEDFESDDLKGASPGMDNVGPPNGQQPPPGGPNGAPAGPGGPGGPGAGFWLAAVTAATLGPAHGQHPMEHAMAPMNTVETGFINSQPSMAEFMTALPHPHMGADMGPGSLSPQPPGPGGGYPAMGDGHAGVNVPEYPWMKEKKTTRKSSQQDKNKENGLPRRLRTAYTNTQLLELEKEFHFNKYLCRPRRIEIAASLDLTERQVKVWFQNRRMKHKRQTLSKSGDDEDSKEGGVPSGRSKADEKKSCQGCDLPSDIPGLGLPLNNNNNSSFNNNSSNASSGASSVASSLSQAQEEDSRSHDGSGPAMPHQAASRSQAMQDFRVAAGPGAGVPSAVGAQFRPGKAAHNSSPDPAACYSQTPYSQQQQQQRFGYPADTPYSRQQQQQQQQQQQVQHRLNGVPAGSGRPQHMSKGNNYLQNNYHAGYAGYNGAYDHTSAAHNGHHNYQQTCFPEQDASGYYPGYQYGEQHMQHMQQQPQQPQQDVGFYPSEQAGMQPQQQCGYEYAKQPYYEYTPSPEQFPGVAPTVPAVPAVPAACVLTPPSSSGDICSPYQFFEQGGGAQQTTQDMQHDNSNSSSDFNFLSNLANDFAPEYYQLS</sequence>
<feature type="region of interest" description="Disordered" evidence="8">
    <location>
        <begin position="263"/>
        <end position="366"/>
    </location>
</feature>
<dbReference type="InterPro" id="IPR001356">
    <property type="entry name" value="HD"/>
</dbReference>
<evidence type="ECO:0000256" key="5">
    <source>
        <dbReference type="ARBA" id="ARBA00023242"/>
    </source>
</evidence>
<protein>
    <submittedName>
        <fullName evidence="11">Homeotic protein proboscipedia</fullName>
    </submittedName>
</protein>
<dbReference type="SUPFAM" id="SSF46689">
    <property type="entry name" value="Homeodomain-like"/>
    <property type="match status" value="1"/>
</dbReference>
<dbReference type="Proteomes" id="UP000515158">
    <property type="component" value="Unplaced"/>
</dbReference>
<dbReference type="InterPro" id="IPR001827">
    <property type="entry name" value="Homeobox_Antennapedia_CS"/>
</dbReference>
<reference evidence="11" key="1">
    <citation type="submission" date="2025-08" db="UniProtKB">
        <authorList>
            <consortium name="RefSeq"/>
        </authorList>
    </citation>
    <scope>IDENTIFICATION</scope>
    <source>
        <tissue evidence="11">Total insect</tissue>
    </source>
</reference>
<dbReference type="FunFam" id="1.10.10.60:FF:000176">
    <property type="entry name" value="pancreas/duodenum homeobox protein 1"/>
    <property type="match status" value="1"/>
</dbReference>
<dbReference type="AlphaFoldDB" id="A0A6P8YBI9"/>
<keyword evidence="5 6" id="KW-0539">Nucleus</keyword>
<evidence type="ECO:0000256" key="2">
    <source>
        <dbReference type="ARBA" id="ARBA00022473"/>
    </source>
</evidence>
<evidence type="ECO:0000256" key="3">
    <source>
        <dbReference type="ARBA" id="ARBA00023125"/>
    </source>
</evidence>
<feature type="region of interest" description="Disordered" evidence="8">
    <location>
        <begin position="1"/>
        <end position="98"/>
    </location>
</feature>
<dbReference type="PRINTS" id="PR00024">
    <property type="entry name" value="HOMEOBOX"/>
</dbReference>
<gene>
    <name evidence="11" type="primary">LOC117641138</name>
</gene>
<feature type="region of interest" description="Disordered" evidence="8">
    <location>
        <begin position="382"/>
        <end position="460"/>
    </location>
</feature>
<feature type="compositionally biased region" description="Basic and acidic residues" evidence="8">
    <location>
        <begin position="199"/>
        <end position="209"/>
    </location>
</feature>
<feature type="region of interest" description="Disordered" evidence="8">
    <location>
        <begin position="606"/>
        <end position="626"/>
    </location>
</feature>
<dbReference type="FunCoup" id="A0A6P8YBI9">
    <property type="interactions" value="97"/>
</dbReference>
<dbReference type="RefSeq" id="XP_034234145.1">
    <property type="nucleotide sequence ID" value="XM_034378254.1"/>
</dbReference>
<feature type="compositionally biased region" description="Gly residues" evidence="8">
    <location>
        <begin position="87"/>
        <end position="97"/>
    </location>
</feature>
<proteinExistence type="predicted"/>
<feature type="compositionally biased region" description="Polar residues" evidence="8">
    <location>
        <begin position="396"/>
        <end position="412"/>
    </location>
</feature>
<comment type="subcellular location">
    <subcellularLocation>
        <location evidence="1 6 7">Nucleus</location>
    </subcellularLocation>
</comment>
<keyword evidence="3 6" id="KW-0238">DNA-binding</keyword>
<dbReference type="PANTHER" id="PTHR45664:SF2">
    <property type="entry name" value="HOMEOTIC PROTEIN PROBOSCIPEDIA"/>
    <property type="match status" value="1"/>
</dbReference>
<feature type="domain" description="Homeobox" evidence="9">
    <location>
        <begin position="208"/>
        <end position="268"/>
    </location>
</feature>
<keyword evidence="2" id="KW-0217">Developmental protein</keyword>
<keyword evidence="10" id="KW-1185">Reference proteome</keyword>
<dbReference type="Pfam" id="PF00046">
    <property type="entry name" value="Homeodomain"/>
    <property type="match status" value="1"/>
</dbReference>
<feature type="region of interest" description="Disordered" evidence="8">
    <location>
        <begin position="191"/>
        <end position="214"/>
    </location>
</feature>
<dbReference type="InParanoid" id="A0A6P8YBI9"/>
<dbReference type="PROSITE" id="PS50071">
    <property type="entry name" value="HOMEOBOX_2"/>
    <property type="match status" value="1"/>
</dbReference>
<dbReference type="OrthoDB" id="6159439at2759"/>
<dbReference type="GO" id="GO:0000978">
    <property type="term" value="F:RNA polymerase II cis-regulatory region sequence-specific DNA binding"/>
    <property type="evidence" value="ECO:0007669"/>
    <property type="project" value="TreeGrafter"/>
</dbReference>
<evidence type="ECO:0000256" key="7">
    <source>
        <dbReference type="RuleBase" id="RU000682"/>
    </source>
</evidence>
<feature type="compositionally biased region" description="Acidic residues" evidence="8">
    <location>
        <begin position="43"/>
        <end position="56"/>
    </location>
</feature>
<evidence type="ECO:0000313" key="11">
    <source>
        <dbReference type="RefSeq" id="XP_034234145.1"/>
    </source>
</evidence>
<dbReference type="PROSITE" id="PS00032">
    <property type="entry name" value="ANTENNAPEDIA"/>
    <property type="match status" value="1"/>
</dbReference>
<evidence type="ECO:0000256" key="4">
    <source>
        <dbReference type="ARBA" id="ARBA00023155"/>
    </source>
</evidence>
<dbReference type="PANTHER" id="PTHR45664">
    <property type="entry name" value="PROTEIN ZERKNUELLT 1-RELATED"/>
    <property type="match status" value="1"/>
</dbReference>
<dbReference type="InterPro" id="IPR020479">
    <property type="entry name" value="HD_metazoa"/>
</dbReference>
<dbReference type="GeneID" id="117641138"/>
<accession>A0A6P8YBI9</accession>
<keyword evidence="4 6" id="KW-0371">Homeobox</keyword>
<dbReference type="GO" id="GO:0048513">
    <property type="term" value="P:animal organ development"/>
    <property type="evidence" value="ECO:0007669"/>
    <property type="project" value="UniProtKB-ARBA"/>
</dbReference>
<evidence type="ECO:0000259" key="9">
    <source>
        <dbReference type="PROSITE" id="PS50071"/>
    </source>
</evidence>
<dbReference type="GO" id="GO:0000981">
    <property type="term" value="F:DNA-binding transcription factor activity, RNA polymerase II-specific"/>
    <property type="evidence" value="ECO:0007669"/>
    <property type="project" value="InterPro"/>
</dbReference>
<feature type="compositionally biased region" description="Low complexity" evidence="8">
    <location>
        <begin position="431"/>
        <end position="443"/>
    </location>
</feature>
<evidence type="ECO:0000313" key="10">
    <source>
        <dbReference type="Proteomes" id="UP000515158"/>
    </source>
</evidence>
<dbReference type="KEGG" id="tpal:117641138"/>